<accession>A0ABV7KEZ0</accession>
<dbReference type="Proteomes" id="UP001595583">
    <property type="component" value="Unassembled WGS sequence"/>
</dbReference>
<keyword evidence="2" id="KW-1185">Reference proteome</keyword>
<name>A0ABV7KEZ0_9HYPH</name>
<dbReference type="EMBL" id="JBHRTK010000012">
    <property type="protein sequence ID" value="MFC3206916.1"/>
    <property type="molecule type" value="Genomic_DNA"/>
</dbReference>
<dbReference type="RefSeq" id="WP_378220717.1">
    <property type="nucleotide sequence ID" value="NZ_JBHRTK010000012.1"/>
</dbReference>
<evidence type="ECO:0000313" key="1">
    <source>
        <dbReference type="EMBL" id="MFC3206916.1"/>
    </source>
</evidence>
<evidence type="ECO:0000313" key="2">
    <source>
        <dbReference type="Proteomes" id="UP001595583"/>
    </source>
</evidence>
<proteinExistence type="predicted"/>
<evidence type="ECO:0008006" key="3">
    <source>
        <dbReference type="Google" id="ProtNLM"/>
    </source>
</evidence>
<sequence length="70" mass="7847">MAHNPPREWISDEQLRAVSAAASRKRAQWVDLQDLADKMLSQAAQGKRVVLSPATADYLARWVKDRMGSP</sequence>
<comment type="caution">
    <text evidence="1">The sequence shown here is derived from an EMBL/GenBank/DDBJ whole genome shotgun (WGS) entry which is preliminary data.</text>
</comment>
<gene>
    <name evidence="1" type="ORF">ACFOHJ_11885</name>
</gene>
<protein>
    <recommendedName>
        <fullName evidence="3">CopG family transcriptional regulator</fullName>
    </recommendedName>
</protein>
<organism evidence="1 2">
    <name type="scientific">Aquamicrobium soli</name>
    <dbReference type="NCBI Taxonomy" id="1811518"/>
    <lineage>
        <taxon>Bacteria</taxon>
        <taxon>Pseudomonadati</taxon>
        <taxon>Pseudomonadota</taxon>
        <taxon>Alphaproteobacteria</taxon>
        <taxon>Hyphomicrobiales</taxon>
        <taxon>Phyllobacteriaceae</taxon>
        <taxon>Aquamicrobium</taxon>
    </lineage>
</organism>
<reference evidence="2" key="1">
    <citation type="journal article" date="2019" name="Int. J. Syst. Evol. Microbiol.">
        <title>The Global Catalogue of Microorganisms (GCM) 10K type strain sequencing project: providing services to taxonomists for standard genome sequencing and annotation.</title>
        <authorList>
            <consortium name="The Broad Institute Genomics Platform"/>
            <consortium name="The Broad Institute Genome Sequencing Center for Infectious Disease"/>
            <person name="Wu L."/>
            <person name="Ma J."/>
        </authorList>
    </citation>
    <scope>NUCLEOTIDE SEQUENCE [LARGE SCALE GENOMIC DNA]</scope>
    <source>
        <strain evidence="2">KCTC 52165</strain>
    </source>
</reference>